<sequence length="257" mass="28226">MNSLERRNKIIELAQKTGSVLVNDLSTSFDVSEVTIRTDLRLLEKQGLLLRFHGGATLHHYDHDEKNTNELKLEDRYQRFIDPKKRIALAAAKYVKPGDTIILDSGSTTMMLAEELVKVDNITIITNNLPAAFVLSDNSNIMLAVCGGTLRHKTRSLHGTIAEQSLIGISSNYLFVGADGIDAERGITTFNEGYAISQFMANAAQTVVALLDSSKFGKRGFNVVLPIEQLDTIITDTGVDAHDANDFISKGINFITV</sequence>
<dbReference type="Proteomes" id="UP000278542">
    <property type="component" value="Unassembled WGS sequence"/>
</dbReference>
<dbReference type="EMBL" id="RBWY01000004">
    <property type="protein sequence ID" value="RKS84791.1"/>
    <property type="molecule type" value="Genomic_DNA"/>
</dbReference>
<dbReference type="SMART" id="SM01134">
    <property type="entry name" value="DeoRC"/>
    <property type="match status" value="1"/>
</dbReference>
<dbReference type="InterPro" id="IPR036390">
    <property type="entry name" value="WH_DNA-bd_sf"/>
</dbReference>
<name>A0A495RBT7_9GAMM</name>
<dbReference type="PANTHER" id="PTHR30363:SF44">
    <property type="entry name" value="AGA OPERON TRANSCRIPTIONAL REPRESSOR-RELATED"/>
    <property type="match status" value="1"/>
</dbReference>
<protein>
    <submittedName>
        <fullName evidence="4">DeoR family transcriptional regulator</fullName>
    </submittedName>
</protein>
<reference evidence="4 5" key="1">
    <citation type="submission" date="2018-10" db="EMBL/GenBank/DDBJ databases">
        <title>Genomic Encyclopedia of Type Strains, Phase IV (KMG-IV): sequencing the most valuable type-strain genomes for metagenomic binning, comparative biology and taxonomic classification.</title>
        <authorList>
            <person name="Goeker M."/>
        </authorList>
    </citation>
    <scope>NUCLEOTIDE SEQUENCE [LARGE SCALE GENOMIC DNA]</scope>
    <source>
        <strain evidence="4 5">DSM 22228</strain>
    </source>
</reference>
<dbReference type="Pfam" id="PF00455">
    <property type="entry name" value="DeoRC"/>
    <property type="match status" value="1"/>
</dbReference>
<dbReference type="InterPro" id="IPR050313">
    <property type="entry name" value="Carb_Metab_HTH_regulators"/>
</dbReference>
<dbReference type="InterPro" id="IPR001034">
    <property type="entry name" value="DeoR_HTH"/>
</dbReference>
<accession>A0A495RBT7</accession>
<feature type="domain" description="HTH deoR-type" evidence="3">
    <location>
        <begin position="3"/>
        <end position="58"/>
    </location>
</feature>
<dbReference type="InterPro" id="IPR014036">
    <property type="entry name" value="DeoR-like_C"/>
</dbReference>
<dbReference type="SMART" id="SM00420">
    <property type="entry name" value="HTH_DEOR"/>
    <property type="match status" value="1"/>
</dbReference>
<proteinExistence type="predicted"/>
<dbReference type="RefSeq" id="WP_121145691.1">
    <property type="nucleotide sequence ID" value="NZ_RBWY01000004.1"/>
</dbReference>
<evidence type="ECO:0000259" key="3">
    <source>
        <dbReference type="PROSITE" id="PS51000"/>
    </source>
</evidence>
<dbReference type="OrthoDB" id="5685843at2"/>
<organism evidence="4 5">
    <name type="scientific">Orbus hercynius</name>
    <dbReference type="NCBI Taxonomy" id="593135"/>
    <lineage>
        <taxon>Bacteria</taxon>
        <taxon>Pseudomonadati</taxon>
        <taxon>Pseudomonadota</taxon>
        <taxon>Gammaproteobacteria</taxon>
        <taxon>Orbales</taxon>
        <taxon>Orbaceae</taxon>
        <taxon>Orbus</taxon>
    </lineage>
</organism>
<dbReference type="SUPFAM" id="SSF100950">
    <property type="entry name" value="NagB/RpiA/CoA transferase-like"/>
    <property type="match status" value="1"/>
</dbReference>
<dbReference type="PRINTS" id="PR00037">
    <property type="entry name" value="HTHLACR"/>
</dbReference>
<dbReference type="InterPro" id="IPR037171">
    <property type="entry name" value="NagB/RpiA_transferase-like"/>
</dbReference>
<keyword evidence="1" id="KW-0805">Transcription regulation</keyword>
<dbReference type="AlphaFoldDB" id="A0A495RBT7"/>
<gene>
    <name evidence="4" type="ORF">DES39_2007</name>
</gene>
<evidence type="ECO:0000256" key="1">
    <source>
        <dbReference type="ARBA" id="ARBA00023015"/>
    </source>
</evidence>
<comment type="caution">
    <text evidence="4">The sequence shown here is derived from an EMBL/GenBank/DDBJ whole genome shotgun (WGS) entry which is preliminary data.</text>
</comment>
<dbReference type="GO" id="GO:0003700">
    <property type="term" value="F:DNA-binding transcription factor activity"/>
    <property type="evidence" value="ECO:0007669"/>
    <property type="project" value="InterPro"/>
</dbReference>
<evidence type="ECO:0000256" key="2">
    <source>
        <dbReference type="ARBA" id="ARBA00023163"/>
    </source>
</evidence>
<dbReference type="SUPFAM" id="SSF46785">
    <property type="entry name" value="Winged helix' DNA-binding domain"/>
    <property type="match status" value="1"/>
</dbReference>
<dbReference type="Gene3D" id="3.40.50.1360">
    <property type="match status" value="1"/>
</dbReference>
<dbReference type="Gene3D" id="1.10.10.10">
    <property type="entry name" value="Winged helix-like DNA-binding domain superfamily/Winged helix DNA-binding domain"/>
    <property type="match status" value="1"/>
</dbReference>
<evidence type="ECO:0000313" key="5">
    <source>
        <dbReference type="Proteomes" id="UP000278542"/>
    </source>
</evidence>
<keyword evidence="5" id="KW-1185">Reference proteome</keyword>
<keyword evidence="2" id="KW-0804">Transcription</keyword>
<evidence type="ECO:0000313" key="4">
    <source>
        <dbReference type="EMBL" id="RKS84791.1"/>
    </source>
</evidence>
<dbReference type="InterPro" id="IPR036388">
    <property type="entry name" value="WH-like_DNA-bd_sf"/>
</dbReference>
<dbReference type="Pfam" id="PF08220">
    <property type="entry name" value="HTH_DeoR"/>
    <property type="match status" value="1"/>
</dbReference>
<dbReference type="PROSITE" id="PS51000">
    <property type="entry name" value="HTH_DEOR_2"/>
    <property type="match status" value="1"/>
</dbReference>
<dbReference type="PANTHER" id="PTHR30363">
    <property type="entry name" value="HTH-TYPE TRANSCRIPTIONAL REGULATOR SRLR-RELATED"/>
    <property type="match status" value="1"/>
</dbReference>